<feature type="non-terminal residue" evidence="1">
    <location>
        <position position="1"/>
    </location>
</feature>
<dbReference type="GO" id="GO:0010008">
    <property type="term" value="C:endosome membrane"/>
    <property type="evidence" value="ECO:0007669"/>
    <property type="project" value="TreeGrafter"/>
</dbReference>
<dbReference type="EMBL" id="JYDT01000005">
    <property type="protein sequence ID" value="KRY92722.1"/>
    <property type="molecule type" value="Genomic_DNA"/>
</dbReference>
<evidence type="ECO:0000313" key="1">
    <source>
        <dbReference type="EMBL" id="KRY92722.1"/>
    </source>
</evidence>
<accession>A0A0V1G3R1</accession>
<dbReference type="Gene3D" id="3.40.50.1820">
    <property type="entry name" value="alpha/beta hydrolase"/>
    <property type="match status" value="1"/>
</dbReference>
<gene>
    <name evidence="1" type="primary">Abhd17a</name>
    <name evidence="1" type="ORF">T4D_1407</name>
</gene>
<reference evidence="1 2" key="1">
    <citation type="submission" date="2015-01" db="EMBL/GenBank/DDBJ databases">
        <title>Evolution of Trichinella species and genotypes.</title>
        <authorList>
            <person name="Korhonen P.K."/>
            <person name="Edoardo P."/>
            <person name="Giuseppe L.R."/>
            <person name="Gasser R.B."/>
        </authorList>
    </citation>
    <scope>NUCLEOTIDE SEQUENCE [LARGE SCALE GENOMIC DNA]</scope>
    <source>
        <strain evidence="1">ISS470</strain>
    </source>
</reference>
<dbReference type="Proteomes" id="UP000054995">
    <property type="component" value="Unassembled WGS sequence"/>
</dbReference>
<dbReference type="PANTHER" id="PTHR12277">
    <property type="entry name" value="ALPHA/BETA HYDROLASE DOMAIN-CONTAINING PROTEIN"/>
    <property type="match status" value="1"/>
</dbReference>
<organism evidence="1 2">
    <name type="scientific">Trichinella pseudospiralis</name>
    <name type="common">Parasitic roundworm</name>
    <dbReference type="NCBI Taxonomy" id="6337"/>
    <lineage>
        <taxon>Eukaryota</taxon>
        <taxon>Metazoa</taxon>
        <taxon>Ecdysozoa</taxon>
        <taxon>Nematoda</taxon>
        <taxon>Enoplea</taxon>
        <taxon>Dorylaimia</taxon>
        <taxon>Trichinellida</taxon>
        <taxon>Trichinellidae</taxon>
        <taxon>Trichinella</taxon>
    </lineage>
</organism>
<sequence>LTLACAMSMDKVRKAGENSSTNATASCTANESREVEKKKCSKRKFKFASFLRNAFNAIKAVRVPIPSCLINCMAFVPPVISQYEFVKKGEENSLKYFVTILPTIAATIDVTKVERMLFQSEGFYLESQSSSPVACVHMKNTIRQPSPMFIIMSHINACDMALEMEYGDLLCRYFGLDVFMYDYPGYGLSKGRPSENGMYRSHDLLYKYMTTELKIPPKKIILIGVSIGTVPAVDLASKEEVGCLIIMSSFTSAYGTICLNEKWNCFKDRLCNLSKIKEVKSPTLIIHGEKDEMFDVRHSIQLAENCQYSCSPVIIPGALHSDVPYNKLTLKKISEFLYANFKLLRPPYQMCNTMVRYEKPEYFVQLYANLNNAECKKDKKPSLPVLSLISHSSISGDSEQGE</sequence>
<dbReference type="AlphaFoldDB" id="A0A0V1G3R1"/>
<dbReference type="GO" id="GO:0005886">
    <property type="term" value="C:plasma membrane"/>
    <property type="evidence" value="ECO:0007669"/>
    <property type="project" value="TreeGrafter"/>
</dbReference>
<keyword evidence="2" id="KW-1185">Reference proteome</keyword>
<dbReference type="PANTHER" id="PTHR12277:SF56">
    <property type="entry name" value="AB HYDROLASE-1 DOMAIN-CONTAINING PROTEIN"/>
    <property type="match status" value="1"/>
</dbReference>
<dbReference type="InterPro" id="IPR029058">
    <property type="entry name" value="AB_hydrolase_fold"/>
</dbReference>
<protein>
    <submittedName>
        <fullName evidence="1">Alpha/beta hydrolase domain-containing protein 17A</fullName>
    </submittedName>
</protein>
<keyword evidence="1" id="KW-0378">Hydrolase</keyword>
<evidence type="ECO:0000313" key="2">
    <source>
        <dbReference type="Proteomes" id="UP000054995"/>
    </source>
</evidence>
<dbReference type="SUPFAM" id="SSF53474">
    <property type="entry name" value="alpha/beta-Hydrolases"/>
    <property type="match status" value="1"/>
</dbReference>
<dbReference type="OrthoDB" id="446723at2759"/>
<dbReference type="GO" id="GO:0008474">
    <property type="term" value="F:palmitoyl-(protein) hydrolase activity"/>
    <property type="evidence" value="ECO:0007669"/>
    <property type="project" value="TreeGrafter"/>
</dbReference>
<proteinExistence type="predicted"/>
<name>A0A0V1G3R1_TRIPS</name>
<comment type="caution">
    <text evidence="1">The sequence shown here is derived from an EMBL/GenBank/DDBJ whole genome shotgun (WGS) entry which is preliminary data.</text>
</comment>